<dbReference type="HOGENOM" id="CLU_048058_2_0_11"/>
<keyword evidence="2" id="KW-0472">Membrane</keyword>
<evidence type="ECO:0000313" key="4">
    <source>
        <dbReference type="EMBL" id="AEF42921.1"/>
    </source>
</evidence>
<gene>
    <name evidence="4" type="ordered locus">AS9A_4489</name>
</gene>
<feature type="domain" description="BD-FAE-like" evidence="3">
    <location>
        <begin position="153"/>
        <end position="358"/>
    </location>
</feature>
<feature type="transmembrane region" description="Helical" evidence="2">
    <location>
        <begin position="6"/>
        <end position="25"/>
    </location>
</feature>
<dbReference type="Pfam" id="PF20434">
    <property type="entry name" value="BD-FAE"/>
    <property type="match status" value="1"/>
</dbReference>
<keyword evidence="2" id="KW-1133">Transmembrane helix</keyword>
<evidence type="ECO:0000259" key="3">
    <source>
        <dbReference type="Pfam" id="PF20434"/>
    </source>
</evidence>
<evidence type="ECO:0000256" key="2">
    <source>
        <dbReference type="SAM" id="Phobius"/>
    </source>
</evidence>
<dbReference type="InterPro" id="IPR029058">
    <property type="entry name" value="AB_hydrolase_fold"/>
</dbReference>
<evidence type="ECO:0000313" key="5">
    <source>
        <dbReference type="Proteomes" id="UP000009235"/>
    </source>
</evidence>
<dbReference type="PANTHER" id="PTHR48081:SF33">
    <property type="entry name" value="KYNURENINE FORMAMIDASE"/>
    <property type="match status" value="1"/>
</dbReference>
<dbReference type="KEGG" id="asd:AS9A_4489"/>
<keyword evidence="5" id="KW-1185">Reference proteome</keyword>
<evidence type="ECO:0000256" key="1">
    <source>
        <dbReference type="ARBA" id="ARBA00022801"/>
    </source>
</evidence>
<dbReference type="Proteomes" id="UP000009235">
    <property type="component" value="Chromosome"/>
</dbReference>
<sequence length="413" mass="45948">MFLGVPVPSFLLLTLGVIAVVLAVNSRWPRTRGRIMFFSWPLAWFLTELALHFSVLFVLVGAVLIWAGALGSTVGWAGAVTLLAGVTLILAPGVKALTTPVTVNPRLPGQFIEERHQYPRLHVLLPPLAWWRRDVEKRNNITYHRIGNLELKLDATLPKKPYPGKRPAIMNVHGGGWTTGSRKQQGLPLIGHLAANGWVGFNVDYRLSPRATWPAHITDVKRAIAYVRAHADEFGIDPGFIAITGGSAGGHLSSLAALTGNDPALQPGFEDEDTTVAACVPFYGVYDFVDDERVLSPGVRWVVQRMVFKRRRGEDPEPFRQASPLHRITRGAPPFFVIHGVNDSLITVEEARRFVRRLQEISAQPTHYTELPGGQHAFDMIPSVRTIRVLDSVHLFLDVLWREHCTQNQKPTH</sequence>
<dbReference type="STRING" id="443218.AS9A_4489"/>
<dbReference type="Gene3D" id="3.40.50.1820">
    <property type="entry name" value="alpha/beta hydrolase"/>
    <property type="match status" value="1"/>
</dbReference>
<dbReference type="GO" id="GO:0016787">
    <property type="term" value="F:hydrolase activity"/>
    <property type="evidence" value="ECO:0007669"/>
    <property type="project" value="UniProtKB-KW"/>
</dbReference>
<dbReference type="InterPro" id="IPR050300">
    <property type="entry name" value="GDXG_lipolytic_enzyme"/>
</dbReference>
<organism evidence="4 5">
    <name type="scientific">Hoyosella subflava (strain DSM 45089 / JCM 17490 / NBRC 109087 / DQS3-9A1)</name>
    <name type="common">Amycolicicoccus subflavus</name>
    <dbReference type="NCBI Taxonomy" id="443218"/>
    <lineage>
        <taxon>Bacteria</taxon>
        <taxon>Bacillati</taxon>
        <taxon>Actinomycetota</taxon>
        <taxon>Actinomycetes</taxon>
        <taxon>Mycobacteriales</taxon>
        <taxon>Hoyosellaceae</taxon>
        <taxon>Hoyosella</taxon>
    </lineage>
</organism>
<dbReference type="eggNOG" id="COG0657">
    <property type="taxonomic scope" value="Bacteria"/>
</dbReference>
<name>F6ENR4_HOYSD</name>
<dbReference type="EMBL" id="CP002786">
    <property type="protein sequence ID" value="AEF42921.1"/>
    <property type="molecule type" value="Genomic_DNA"/>
</dbReference>
<feature type="transmembrane region" description="Helical" evidence="2">
    <location>
        <begin position="37"/>
        <end position="67"/>
    </location>
</feature>
<dbReference type="OrthoDB" id="9803828at2"/>
<dbReference type="InterPro" id="IPR049492">
    <property type="entry name" value="BD-FAE-like_dom"/>
</dbReference>
<protein>
    <submittedName>
        <fullName evidence="4">Alpha/beta hydrolase fold-3 domain protein</fullName>
    </submittedName>
</protein>
<reference evidence="4 5" key="1">
    <citation type="journal article" date="2011" name="J. Bacteriol.">
        <title>Complete genome sequence of Amycolicicoccus subflavus DQS3-9A1T, an actinomycete isolated from crude oil-polluted soil.</title>
        <authorList>
            <person name="Cai M."/>
            <person name="Chen W.M."/>
            <person name="Nie Y."/>
            <person name="Chi C.Q."/>
            <person name="Wang Y.N."/>
            <person name="Tang Y.Q."/>
            <person name="Li G.Y."/>
            <person name="Wu X.L."/>
        </authorList>
    </citation>
    <scope>NUCLEOTIDE SEQUENCE [LARGE SCALE GENOMIC DNA]</scope>
    <source>
        <strain evidence="5">DSM 45089 / DQS3-9A1</strain>
    </source>
</reference>
<feature type="transmembrane region" description="Helical" evidence="2">
    <location>
        <begin position="73"/>
        <end position="91"/>
    </location>
</feature>
<dbReference type="PANTHER" id="PTHR48081">
    <property type="entry name" value="AB HYDROLASE SUPERFAMILY PROTEIN C4A8.06C"/>
    <property type="match status" value="1"/>
</dbReference>
<dbReference type="SUPFAM" id="SSF53474">
    <property type="entry name" value="alpha/beta-Hydrolases"/>
    <property type="match status" value="1"/>
</dbReference>
<dbReference type="RefSeq" id="WP_013809269.1">
    <property type="nucleotide sequence ID" value="NC_015564.1"/>
</dbReference>
<keyword evidence="1 4" id="KW-0378">Hydrolase</keyword>
<keyword evidence="2" id="KW-0812">Transmembrane</keyword>
<dbReference type="AlphaFoldDB" id="F6ENR4"/>
<proteinExistence type="predicted"/>
<accession>F6ENR4</accession>